<sequence length="368" mass="43655">MDLQRSGRAAMEIKEEEEKSWCLLPDLVVWMIKDRLGFVDNTQMACVCRDWWHASTVYPNQPAAPKAYIMYPPEPDNDDELSCREFICVSTPTPTTMTNENCEKLTTEFVGAELVFSKRKWLLMKRKNSFFLIHLFTKVRINLPDVGSFGDFVGTFTFLDQQEHQPHRVFLYTNQHHKVWLRIAHIPGDKKWTEYNFVDHRIKSKSAKSVLAIGQKVFCFDFTGRLIIYDMVRNVWKMVDQPERWHVRCYMVEHQGEIFKYSSRGDRLQQSRPNFDCTFRYNDDSTAWERLSYNDVKDMDTSWFLSKFQGCFSAKGQGFNVYYFTKRTFDAKLQYAMMIHTTSRLCVSPYYFRRSPCWARLPGWVNLN</sequence>
<evidence type="ECO:0000313" key="2">
    <source>
        <dbReference type="EMBL" id="KAK4586890.1"/>
    </source>
</evidence>
<gene>
    <name evidence="2" type="ORF">RGQ29_023869</name>
</gene>
<dbReference type="InterPro" id="IPR015915">
    <property type="entry name" value="Kelch-typ_b-propeller"/>
</dbReference>
<evidence type="ECO:0000313" key="3">
    <source>
        <dbReference type="Proteomes" id="UP001324115"/>
    </source>
</evidence>
<protein>
    <recommendedName>
        <fullName evidence="1">KIB1-4 beta-propeller domain-containing protein</fullName>
    </recommendedName>
</protein>
<accession>A0AAN7F6J6</accession>
<reference evidence="2 3" key="1">
    <citation type="journal article" date="2023" name="G3 (Bethesda)">
        <title>A haplotype-resolved chromosome-scale genome for Quercus rubra L. provides insights into the genetics of adaptive traits for red oak species.</title>
        <authorList>
            <person name="Kapoor B."/>
            <person name="Jenkins J."/>
            <person name="Schmutz J."/>
            <person name="Zhebentyayeva T."/>
            <person name="Kuelheim C."/>
            <person name="Coggeshall M."/>
            <person name="Heim C."/>
            <person name="Lasky J.R."/>
            <person name="Leites L."/>
            <person name="Islam-Faridi N."/>
            <person name="Romero-Severson J."/>
            <person name="DeLeo V.L."/>
            <person name="Lucas S.M."/>
            <person name="Lazic D."/>
            <person name="Gailing O."/>
            <person name="Carlson J."/>
            <person name="Staton M."/>
        </authorList>
    </citation>
    <scope>NUCLEOTIDE SEQUENCE [LARGE SCALE GENOMIC DNA]</scope>
    <source>
        <strain evidence="2">Pseudo-F2</strain>
    </source>
</reference>
<dbReference type="AlphaFoldDB" id="A0AAN7F6J6"/>
<dbReference type="InterPro" id="IPR005174">
    <property type="entry name" value="KIB1-4_b-propeller"/>
</dbReference>
<keyword evidence="3" id="KW-1185">Reference proteome</keyword>
<dbReference type="PANTHER" id="PTHR33127:SF5">
    <property type="entry name" value="TRANSMEMBRANE PROTEIN"/>
    <property type="match status" value="1"/>
</dbReference>
<feature type="domain" description="KIB1-4 beta-propeller" evidence="1">
    <location>
        <begin position="107"/>
        <end position="325"/>
    </location>
</feature>
<dbReference type="PANTHER" id="PTHR33127">
    <property type="entry name" value="TRANSMEMBRANE PROTEIN"/>
    <property type="match status" value="1"/>
</dbReference>
<dbReference type="SUPFAM" id="SSF81383">
    <property type="entry name" value="F-box domain"/>
    <property type="match status" value="1"/>
</dbReference>
<dbReference type="SUPFAM" id="SSF117281">
    <property type="entry name" value="Kelch motif"/>
    <property type="match status" value="1"/>
</dbReference>
<comment type="caution">
    <text evidence="2">The sequence shown here is derived from an EMBL/GenBank/DDBJ whole genome shotgun (WGS) entry which is preliminary data.</text>
</comment>
<dbReference type="Proteomes" id="UP001324115">
    <property type="component" value="Unassembled WGS sequence"/>
</dbReference>
<organism evidence="2 3">
    <name type="scientific">Quercus rubra</name>
    <name type="common">Northern red oak</name>
    <name type="synonym">Quercus borealis</name>
    <dbReference type="NCBI Taxonomy" id="3512"/>
    <lineage>
        <taxon>Eukaryota</taxon>
        <taxon>Viridiplantae</taxon>
        <taxon>Streptophyta</taxon>
        <taxon>Embryophyta</taxon>
        <taxon>Tracheophyta</taxon>
        <taxon>Spermatophyta</taxon>
        <taxon>Magnoliopsida</taxon>
        <taxon>eudicotyledons</taxon>
        <taxon>Gunneridae</taxon>
        <taxon>Pentapetalae</taxon>
        <taxon>rosids</taxon>
        <taxon>fabids</taxon>
        <taxon>Fagales</taxon>
        <taxon>Fagaceae</taxon>
        <taxon>Quercus</taxon>
    </lineage>
</organism>
<dbReference type="EMBL" id="JAXUIC010000006">
    <property type="protein sequence ID" value="KAK4586890.1"/>
    <property type="molecule type" value="Genomic_DNA"/>
</dbReference>
<dbReference type="Pfam" id="PF03478">
    <property type="entry name" value="Beta-prop_KIB1-4"/>
    <property type="match status" value="1"/>
</dbReference>
<dbReference type="InterPro" id="IPR036047">
    <property type="entry name" value="F-box-like_dom_sf"/>
</dbReference>
<proteinExistence type="predicted"/>
<name>A0AAN7F6J6_QUERU</name>
<evidence type="ECO:0000259" key="1">
    <source>
        <dbReference type="Pfam" id="PF03478"/>
    </source>
</evidence>